<keyword evidence="3" id="KW-1185">Reference proteome</keyword>
<protein>
    <recommendedName>
        <fullName evidence="4">Retrotransposon gag domain-containing protein</fullName>
    </recommendedName>
</protein>
<reference evidence="2 3" key="1">
    <citation type="journal article" date="2024" name="Insects">
        <title>An Improved Chromosome-Level Genome Assembly of the Firefly Pyrocoelia pectoralis.</title>
        <authorList>
            <person name="Fu X."/>
            <person name="Meyer-Rochow V.B."/>
            <person name="Ballantyne L."/>
            <person name="Zhu X."/>
        </authorList>
    </citation>
    <scope>NUCLEOTIDE SEQUENCE [LARGE SCALE GENOMIC DNA]</scope>
    <source>
        <strain evidence="2">XCY_ONT2</strain>
    </source>
</reference>
<gene>
    <name evidence="2" type="ORF">RI129_001047</name>
</gene>
<feature type="region of interest" description="Disordered" evidence="1">
    <location>
        <begin position="1"/>
        <end position="24"/>
    </location>
</feature>
<evidence type="ECO:0000256" key="1">
    <source>
        <dbReference type="SAM" id="MobiDB-lite"/>
    </source>
</evidence>
<name>A0AAN7ZWN3_9COLE</name>
<evidence type="ECO:0008006" key="4">
    <source>
        <dbReference type="Google" id="ProtNLM"/>
    </source>
</evidence>
<accession>A0AAN7ZWN3</accession>
<dbReference type="AlphaFoldDB" id="A0AAN7ZWN3"/>
<comment type="caution">
    <text evidence="2">The sequence shown here is derived from an EMBL/GenBank/DDBJ whole genome shotgun (WGS) entry which is preliminary data.</text>
</comment>
<proteinExistence type="predicted"/>
<dbReference type="Proteomes" id="UP001329430">
    <property type="component" value="Chromosome 1"/>
</dbReference>
<dbReference type="EMBL" id="JAVRBK010000001">
    <property type="protein sequence ID" value="KAK5650018.1"/>
    <property type="molecule type" value="Genomic_DNA"/>
</dbReference>
<organism evidence="2 3">
    <name type="scientific">Pyrocoelia pectoralis</name>
    <dbReference type="NCBI Taxonomy" id="417401"/>
    <lineage>
        <taxon>Eukaryota</taxon>
        <taxon>Metazoa</taxon>
        <taxon>Ecdysozoa</taxon>
        <taxon>Arthropoda</taxon>
        <taxon>Hexapoda</taxon>
        <taxon>Insecta</taxon>
        <taxon>Pterygota</taxon>
        <taxon>Neoptera</taxon>
        <taxon>Endopterygota</taxon>
        <taxon>Coleoptera</taxon>
        <taxon>Polyphaga</taxon>
        <taxon>Elateriformia</taxon>
        <taxon>Elateroidea</taxon>
        <taxon>Lampyridae</taxon>
        <taxon>Lampyrinae</taxon>
        <taxon>Pyrocoelia</taxon>
    </lineage>
</organism>
<feature type="compositionally biased region" description="Basic and acidic residues" evidence="1">
    <location>
        <begin position="11"/>
        <end position="24"/>
    </location>
</feature>
<evidence type="ECO:0000313" key="3">
    <source>
        <dbReference type="Proteomes" id="UP001329430"/>
    </source>
</evidence>
<sequence>MSDDDILSMEAEERFTPSPRKNDDGRLAAEVARHLMADGFANQMLQAFERRASLVLGDLALTSNPSPQAAAGVASGFSVGTEAGEASRVPPSSAAWHLIEPFDPDGEEASINRWITRLDMLGDMHGWSGKERVLASQARLDGAAKRWFYRLDRINYEWEEWRGVLKGAFPLRNNFGAMVEELALRRKQSKETMTEYYRDKVALCARVGITGENAVSCVVYGLPEAHRANAHAALPLRRCITISWRGWRRTTGRHRRQGLRPLE</sequence>
<evidence type="ECO:0000313" key="2">
    <source>
        <dbReference type="EMBL" id="KAK5650018.1"/>
    </source>
</evidence>